<evidence type="ECO:0000256" key="1">
    <source>
        <dbReference type="SAM" id="Phobius"/>
    </source>
</evidence>
<keyword evidence="1" id="KW-1133">Transmembrane helix</keyword>
<dbReference type="KEGG" id="amah:DLM_2018"/>
<reference evidence="3" key="3">
    <citation type="journal article" date="2017" name="Plant Physiol. Biochem.">
        <title>Differential oxidative and antioxidative response of duckweed Lemna minor toward plant growth promoting/inhibiting bacteria.</title>
        <authorList>
            <person name="Ishizawa H."/>
            <person name="Kuroda M."/>
            <person name="Morikawa M."/>
            <person name="Ike M."/>
        </authorList>
    </citation>
    <scope>NUCLEOTIDE SEQUENCE [LARGE SCALE GENOMIC DNA]</scope>
    <source>
        <strain evidence="3">H3</strain>
    </source>
</reference>
<proteinExistence type="predicted"/>
<dbReference type="EMBL" id="AP018823">
    <property type="protein sequence ID" value="BBF85634.1"/>
    <property type="molecule type" value="Genomic_DNA"/>
</dbReference>
<keyword evidence="1" id="KW-0812">Transmembrane</keyword>
<evidence type="ECO:0000313" key="2">
    <source>
        <dbReference type="EMBL" id="BBF85634.1"/>
    </source>
</evidence>
<keyword evidence="3" id="KW-1185">Reference proteome</keyword>
<dbReference type="AlphaFoldDB" id="A0A3G9GE47"/>
<gene>
    <name evidence="2" type="ORF">DLM_2018</name>
</gene>
<protein>
    <submittedName>
        <fullName evidence="2">Uncharacterized protein</fullName>
    </submittedName>
</protein>
<evidence type="ECO:0000313" key="3">
    <source>
        <dbReference type="Proteomes" id="UP000198290"/>
    </source>
</evidence>
<dbReference type="RefSeq" id="WP_167467086.1">
    <property type="nucleotide sequence ID" value="NZ_AP018823.1"/>
</dbReference>
<organism evidence="2 3">
    <name type="scientific">Aquitalea magnusonii</name>
    <dbReference type="NCBI Taxonomy" id="332411"/>
    <lineage>
        <taxon>Bacteria</taxon>
        <taxon>Pseudomonadati</taxon>
        <taxon>Pseudomonadota</taxon>
        <taxon>Betaproteobacteria</taxon>
        <taxon>Neisseriales</taxon>
        <taxon>Chromobacteriaceae</taxon>
        <taxon>Aquitalea</taxon>
    </lineage>
</organism>
<name>A0A3G9GE47_9NEIS</name>
<feature type="transmembrane region" description="Helical" evidence="1">
    <location>
        <begin position="6"/>
        <end position="24"/>
    </location>
</feature>
<sequence>METVLMIVLIAAFAVVLGMMLAPLEKKRALIPIRIRHDEQPARRQRRY</sequence>
<dbReference type="Proteomes" id="UP000198290">
    <property type="component" value="Chromosome"/>
</dbReference>
<reference evidence="2 3" key="2">
    <citation type="journal article" date="2017" name="Genome Announc.">
        <title>Draft genome sequence of Aquitalea magnusonii strain H3, a plant growth-promoting bacterium of duckweed Lemna minor.</title>
        <authorList>
            <person name="Ishizawa H."/>
            <person name="Kuroda M."/>
            <person name="Ike M."/>
        </authorList>
    </citation>
    <scope>NUCLEOTIDE SEQUENCE [LARGE SCALE GENOMIC DNA]</scope>
    <source>
        <strain evidence="2 3">H3</strain>
    </source>
</reference>
<reference evidence="3" key="1">
    <citation type="journal article" date="2017" name="Biotechnol. Biofuels">
        <title>Evaluation of environmental bacterial communities as a factor affecting the growth of duckweed Lemna minor.</title>
        <authorList>
            <person name="Ishizawa H."/>
            <person name="Kuroda M."/>
            <person name="Morikawa M."/>
            <person name="Ike M."/>
        </authorList>
    </citation>
    <scope>NUCLEOTIDE SEQUENCE [LARGE SCALE GENOMIC DNA]</scope>
    <source>
        <strain evidence="3">H3</strain>
    </source>
</reference>
<keyword evidence="1" id="KW-0472">Membrane</keyword>
<accession>A0A3G9GE47</accession>